<organism evidence="10 11">
    <name type="scientific">Xanthobacter tagetidis</name>
    <dbReference type="NCBI Taxonomy" id="60216"/>
    <lineage>
        <taxon>Bacteria</taxon>
        <taxon>Pseudomonadati</taxon>
        <taxon>Pseudomonadota</taxon>
        <taxon>Alphaproteobacteria</taxon>
        <taxon>Hyphomicrobiales</taxon>
        <taxon>Xanthobacteraceae</taxon>
        <taxon>Xanthobacter</taxon>
    </lineage>
</organism>
<reference evidence="10 11" key="1">
    <citation type="submission" date="2018-10" db="EMBL/GenBank/DDBJ databases">
        <title>Xanthobacter tagetidis genome sequencing and assembly.</title>
        <authorList>
            <person name="Maclea K.S."/>
            <person name="Goen A.E."/>
            <person name="Fatima S.A."/>
        </authorList>
    </citation>
    <scope>NUCLEOTIDE SEQUENCE [LARGE SCALE GENOMIC DNA]</scope>
    <source>
        <strain evidence="10 11">ATCC 700314</strain>
    </source>
</reference>
<dbReference type="RefSeq" id="WP_121622865.1">
    <property type="nucleotide sequence ID" value="NZ_JACIIW010000001.1"/>
</dbReference>
<dbReference type="InterPro" id="IPR000515">
    <property type="entry name" value="MetI-like"/>
</dbReference>
<dbReference type="OrthoDB" id="9815533at2"/>
<evidence type="ECO:0000259" key="9">
    <source>
        <dbReference type="PROSITE" id="PS50928"/>
    </source>
</evidence>
<keyword evidence="7 8" id="KW-0472">Membrane</keyword>
<evidence type="ECO:0000256" key="1">
    <source>
        <dbReference type="ARBA" id="ARBA00004429"/>
    </source>
</evidence>
<evidence type="ECO:0000256" key="3">
    <source>
        <dbReference type="ARBA" id="ARBA00022475"/>
    </source>
</evidence>
<feature type="transmembrane region" description="Helical" evidence="8">
    <location>
        <begin position="237"/>
        <end position="257"/>
    </location>
</feature>
<feature type="transmembrane region" description="Helical" evidence="8">
    <location>
        <begin position="103"/>
        <end position="126"/>
    </location>
</feature>
<dbReference type="GO" id="GO:0055085">
    <property type="term" value="P:transmembrane transport"/>
    <property type="evidence" value="ECO:0007669"/>
    <property type="project" value="InterPro"/>
</dbReference>
<feature type="domain" description="ABC transmembrane type-1" evidence="9">
    <location>
        <begin position="68"/>
        <end position="256"/>
    </location>
</feature>
<evidence type="ECO:0000313" key="11">
    <source>
        <dbReference type="Proteomes" id="UP000269692"/>
    </source>
</evidence>
<evidence type="ECO:0000256" key="8">
    <source>
        <dbReference type="RuleBase" id="RU363032"/>
    </source>
</evidence>
<dbReference type="CDD" id="cd06261">
    <property type="entry name" value="TM_PBP2"/>
    <property type="match status" value="1"/>
</dbReference>
<dbReference type="SUPFAM" id="SSF161098">
    <property type="entry name" value="MetI-like"/>
    <property type="match status" value="1"/>
</dbReference>
<keyword evidence="6 8" id="KW-1133">Transmembrane helix</keyword>
<keyword evidence="3" id="KW-1003">Cell membrane</keyword>
<dbReference type="AlphaFoldDB" id="A0A3L7AI57"/>
<dbReference type="Proteomes" id="UP000269692">
    <property type="component" value="Unassembled WGS sequence"/>
</dbReference>
<keyword evidence="4" id="KW-0997">Cell inner membrane</keyword>
<evidence type="ECO:0000313" key="10">
    <source>
        <dbReference type="EMBL" id="RLP79655.1"/>
    </source>
</evidence>
<proteinExistence type="inferred from homology"/>
<sequence>MSTRARRDWGGRILGAYALVLSLVLIFPLFIVLVASFDSAEYISFPPSGFTLRWYSAVWANPTFATSFQNSLIVAFVSTGIALLVGVPAAMLIVRRRFPGRELLYALCLSSLTVPWIVFGVALLLLWNWFGLGLSIWTLIFGHSVIGAPYVLRTSVAVLAGLPTVYEQAARSLGASPLRAFVTVTLPLMAPGVRAGAAFTFIVSIVNIPISLFVTTSDNITMPVAVFNYMQYNFDPSVAAFSIVQLLVIAVFVTFAVRAANQGGVS</sequence>
<keyword evidence="5 8" id="KW-0812">Transmembrane</keyword>
<gene>
    <name evidence="10" type="ORF">D9R14_08370</name>
</gene>
<comment type="caution">
    <text evidence="10">The sequence shown here is derived from an EMBL/GenBank/DDBJ whole genome shotgun (WGS) entry which is preliminary data.</text>
</comment>
<feature type="transmembrane region" description="Helical" evidence="8">
    <location>
        <begin position="195"/>
        <end position="217"/>
    </location>
</feature>
<protein>
    <submittedName>
        <fullName evidence="10">ABC transporter permease</fullName>
    </submittedName>
</protein>
<evidence type="ECO:0000256" key="4">
    <source>
        <dbReference type="ARBA" id="ARBA00022519"/>
    </source>
</evidence>
<comment type="similarity">
    <text evidence="8">Belongs to the binding-protein-dependent transport system permease family.</text>
</comment>
<keyword evidence="2 8" id="KW-0813">Transport</keyword>
<evidence type="ECO:0000256" key="5">
    <source>
        <dbReference type="ARBA" id="ARBA00022692"/>
    </source>
</evidence>
<comment type="subcellular location">
    <subcellularLocation>
        <location evidence="1">Cell inner membrane</location>
        <topology evidence="1">Multi-pass membrane protein</topology>
    </subcellularLocation>
    <subcellularLocation>
        <location evidence="8">Cell membrane</location>
        <topology evidence="8">Multi-pass membrane protein</topology>
    </subcellularLocation>
</comment>
<feature type="transmembrane region" description="Helical" evidence="8">
    <location>
        <begin position="12"/>
        <end position="37"/>
    </location>
</feature>
<dbReference type="InterPro" id="IPR035906">
    <property type="entry name" value="MetI-like_sf"/>
</dbReference>
<dbReference type="Pfam" id="PF00528">
    <property type="entry name" value="BPD_transp_1"/>
    <property type="match status" value="1"/>
</dbReference>
<dbReference type="PANTHER" id="PTHR43357:SF4">
    <property type="entry name" value="INNER MEMBRANE ABC TRANSPORTER PERMEASE PROTEIN YDCV"/>
    <property type="match status" value="1"/>
</dbReference>
<evidence type="ECO:0000256" key="6">
    <source>
        <dbReference type="ARBA" id="ARBA00022989"/>
    </source>
</evidence>
<evidence type="ECO:0000256" key="2">
    <source>
        <dbReference type="ARBA" id="ARBA00022448"/>
    </source>
</evidence>
<keyword evidence="11" id="KW-1185">Reference proteome</keyword>
<accession>A0A3L7AI57</accession>
<dbReference type="GO" id="GO:0005886">
    <property type="term" value="C:plasma membrane"/>
    <property type="evidence" value="ECO:0007669"/>
    <property type="project" value="UniProtKB-SubCell"/>
</dbReference>
<evidence type="ECO:0000256" key="7">
    <source>
        <dbReference type="ARBA" id="ARBA00023136"/>
    </source>
</evidence>
<feature type="transmembrane region" description="Helical" evidence="8">
    <location>
        <begin position="72"/>
        <end position="94"/>
    </location>
</feature>
<name>A0A3L7AI57_9HYPH</name>
<dbReference type="Gene3D" id="1.10.3720.10">
    <property type="entry name" value="MetI-like"/>
    <property type="match status" value="1"/>
</dbReference>
<dbReference type="PROSITE" id="PS50928">
    <property type="entry name" value="ABC_TM1"/>
    <property type="match status" value="1"/>
</dbReference>
<dbReference type="PANTHER" id="PTHR43357">
    <property type="entry name" value="INNER MEMBRANE ABC TRANSPORTER PERMEASE PROTEIN YDCV"/>
    <property type="match status" value="1"/>
</dbReference>
<dbReference type="EMBL" id="RCTF01000005">
    <property type="protein sequence ID" value="RLP79655.1"/>
    <property type="molecule type" value="Genomic_DNA"/>
</dbReference>
<feature type="transmembrane region" description="Helical" evidence="8">
    <location>
        <begin position="132"/>
        <end position="152"/>
    </location>
</feature>